<dbReference type="AlphaFoldDB" id="A0A1J6J2H3"/>
<dbReference type="OrthoDB" id="670661at2759"/>
<dbReference type="InterPro" id="IPR003676">
    <property type="entry name" value="SAUR_fam"/>
</dbReference>
<organism evidence="2 3">
    <name type="scientific">Nicotiana attenuata</name>
    <name type="common">Coyote tobacco</name>
    <dbReference type="NCBI Taxonomy" id="49451"/>
    <lineage>
        <taxon>Eukaryota</taxon>
        <taxon>Viridiplantae</taxon>
        <taxon>Streptophyta</taxon>
        <taxon>Embryophyta</taxon>
        <taxon>Tracheophyta</taxon>
        <taxon>Spermatophyta</taxon>
        <taxon>Magnoliopsida</taxon>
        <taxon>eudicotyledons</taxon>
        <taxon>Gunneridae</taxon>
        <taxon>Pentapetalae</taxon>
        <taxon>asterids</taxon>
        <taxon>lamiids</taxon>
        <taxon>Solanales</taxon>
        <taxon>Solanaceae</taxon>
        <taxon>Nicotianoideae</taxon>
        <taxon>Nicotianeae</taxon>
        <taxon>Nicotiana</taxon>
    </lineage>
</organism>
<dbReference type="STRING" id="49451.A0A1J6J2H3"/>
<keyword evidence="3" id="KW-1185">Reference proteome</keyword>
<name>A0A1J6J2H3_NICAT</name>
<sequence length="232" mass="25642">MDPSNKSHVSAGSSSNKIRQIVRLQQLLKKWKKIAAASPSSTHLHNNLLTSTSTSTSINSTKSINKFLKKTLSFSEKERSSPAEGCSINSSDAAVPKGCLAVSVGKEDKEEVKRFVIPMDYLGHPSFQVLLREAEEEFGFQQQGLLKIPCQVTVFEKILKNINSNNKIRQPCPPPAHDHDAFFQLQQPHHSSDLSTINNVVVDDNTIIHNVGCCSPDNHQHHQGIMPPQLCS</sequence>
<evidence type="ECO:0000313" key="2">
    <source>
        <dbReference type="EMBL" id="OIT05155.1"/>
    </source>
</evidence>
<protein>
    <submittedName>
        <fullName evidence="2">Uncharacterized protein</fullName>
    </submittedName>
</protein>
<comment type="caution">
    <text evidence="2">The sequence shown here is derived from an EMBL/GenBank/DDBJ whole genome shotgun (WGS) entry which is preliminary data.</text>
</comment>
<dbReference type="OMA" id="CYSSDCE"/>
<dbReference type="PANTHER" id="PTHR31374:SF6">
    <property type="entry name" value="OS04G0608300 PROTEIN"/>
    <property type="match status" value="1"/>
</dbReference>
<dbReference type="GO" id="GO:0009733">
    <property type="term" value="P:response to auxin"/>
    <property type="evidence" value="ECO:0007669"/>
    <property type="project" value="InterPro"/>
</dbReference>
<dbReference type="Pfam" id="PF02519">
    <property type="entry name" value="Auxin_inducible"/>
    <property type="match status" value="1"/>
</dbReference>
<dbReference type="EMBL" id="MJEQ01037185">
    <property type="protein sequence ID" value="OIT05155.1"/>
    <property type="molecule type" value="Genomic_DNA"/>
</dbReference>
<accession>A0A1J6J2H3</accession>
<evidence type="ECO:0000256" key="1">
    <source>
        <dbReference type="ARBA" id="ARBA00006974"/>
    </source>
</evidence>
<comment type="similarity">
    <text evidence="1">Belongs to the ARG7 family.</text>
</comment>
<dbReference type="Proteomes" id="UP000187609">
    <property type="component" value="Unassembled WGS sequence"/>
</dbReference>
<dbReference type="Gramene" id="OIT05155">
    <property type="protein sequence ID" value="OIT05155"/>
    <property type="gene ID" value="A4A49_05315"/>
</dbReference>
<evidence type="ECO:0000313" key="3">
    <source>
        <dbReference type="Proteomes" id="UP000187609"/>
    </source>
</evidence>
<dbReference type="PANTHER" id="PTHR31374">
    <property type="entry name" value="AUXIN-INDUCED PROTEIN-LIKE-RELATED"/>
    <property type="match status" value="1"/>
</dbReference>
<gene>
    <name evidence="2" type="ORF">A4A49_05315</name>
</gene>
<dbReference type="KEGG" id="nau:109224685"/>
<proteinExistence type="inferred from homology"/>
<reference evidence="2" key="1">
    <citation type="submission" date="2016-11" db="EMBL/GenBank/DDBJ databases">
        <title>The genome of Nicotiana attenuata.</title>
        <authorList>
            <person name="Xu S."/>
            <person name="Brockmoeller T."/>
            <person name="Gaquerel E."/>
            <person name="Navarro A."/>
            <person name="Kuhl H."/>
            <person name="Gase K."/>
            <person name="Ling Z."/>
            <person name="Zhou W."/>
            <person name="Kreitzer C."/>
            <person name="Stanke M."/>
            <person name="Tang H."/>
            <person name="Lyons E."/>
            <person name="Pandey P."/>
            <person name="Pandey S.P."/>
            <person name="Timmermann B."/>
            <person name="Baldwin I.T."/>
        </authorList>
    </citation>
    <scope>NUCLEOTIDE SEQUENCE [LARGE SCALE GENOMIC DNA]</scope>
    <source>
        <strain evidence="2">UT</strain>
    </source>
</reference>